<keyword evidence="3" id="KW-1185">Reference proteome</keyword>
<gene>
    <name evidence="2" type="primary">RvY_15143-1</name>
    <name evidence="2" type="synonym">RvY_15143.1</name>
    <name evidence="2" type="ORF">RvY_15143</name>
</gene>
<evidence type="ECO:0000313" key="3">
    <source>
        <dbReference type="Proteomes" id="UP000186922"/>
    </source>
</evidence>
<name>A0A1D1VXD0_RAMVA</name>
<sequence length="98" mass="11137">MDLSLTKKVGTGGPISSNIHRVTEHPSKATPYCPQILDKVYYYRDYYTRVRECIVDHGIAGHEGVSVAARQPCSKEVNLKFKDVLSEDDFLTLKQYDE</sequence>
<proteinExistence type="predicted"/>
<reference evidence="2 3" key="1">
    <citation type="journal article" date="2016" name="Nat. Commun.">
        <title>Extremotolerant tardigrade genome and improved radiotolerance of human cultured cells by tardigrade-unique protein.</title>
        <authorList>
            <person name="Hashimoto T."/>
            <person name="Horikawa D.D."/>
            <person name="Saito Y."/>
            <person name="Kuwahara H."/>
            <person name="Kozuka-Hata H."/>
            <person name="Shin-I T."/>
            <person name="Minakuchi Y."/>
            <person name="Ohishi K."/>
            <person name="Motoyama A."/>
            <person name="Aizu T."/>
            <person name="Enomoto A."/>
            <person name="Kondo K."/>
            <person name="Tanaka S."/>
            <person name="Hara Y."/>
            <person name="Koshikawa S."/>
            <person name="Sagara H."/>
            <person name="Miura T."/>
            <person name="Yokobori S."/>
            <person name="Miyagawa K."/>
            <person name="Suzuki Y."/>
            <person name="Kubo T."/>
            <person name="Oyama M."/>
            <person name="Kohara Y."/>
            <person name="Fujiyama A."/>
            <person name="Arakawa K."/>
            <person name="Katayama T."/>
            <person name="Toyoda A."/>
            <person name="Kunieda T."/>
        </authorList>
    </citation>
    <scope>NUCLEOTIDE SEQUENCE [LARGE SCALE GENOMIC DNA]</scope>
    <source>
        <strain evidence="2 3">YOKOZUNA-1</strain>
    </source>
</reference>
<dbReference type="AlphaFoldDB" id="A0A1D1VXD0"/>
<dbReference type="Proteomes" id="UP000186922">
    <property type="component" value="Unassembled WGS sequence"/>
</dbReference>
<feature type="region of interest" description="Disordered" evidence="1">
    <location>
        <begin position="1"/>
        <end position="27"/>
    </location>
</feature>
<evidence type="ECO:0000256" key="1">
    <source>
        <dbReference type="SAM" id="MobiDB-lite"/>
    </source>
</evidence>
<protein>
    <submittedName>
        <fullName evidence="2">Uncharacterized protein</fullName>
    </submittedName>
</protein>
<organism evidence="2 3">
    <name type="scientific">Ramazzottius varieornatus</name>
    <name type="common">Water bear</name>
    <name type="synonym">Tardigrade</name>
    <dbReference type="NCBI Taxonomy" id="947166"/>
    <lineage>
        <taxon>Eukaryota</taxon>
        <taxon>Metazoa</taxon>
        <taxon>Ecdysozoa</taxon>
        <taxon>Tardigrada</taxon>
        <taxon>Eutardigrada</taxon>
        <taxon>Parachela</taxon>
        <taxon>Hypsibioidea</taxon>
        <taxon>Ramazzottiidae</taxon>
        <taxon>Ramazzottius</taxon>
    </lineage>
</organism>
<accession>A0A1D1VXD0</accession>
<evidence type="ECO:0000313" key="2">
    <source>
        <dbReference type="EMBL" id="GAV04943.1"/>
    </source>
</evidence>
<dbReference type="EMBL" id="BDGG01000011">
    <property type="protein sequence ID" value="GAV04943.1"/>
    <property type="molecule type" value="Genomic_DNA"/>
</dbReference>
<comment type="caution">
    <text evidence="2">The sequence shown here is derived from an EMBL/GenBank/DDBJ whole genome shotgun (WGS) entry which is preliminary data.</text>
</comment>